<dbReference type="InterPro" id="IPR036220">
    <property type="entry name" value="UDP-Glc/GDP-Man_DH_C_sf"/>
</dbReference>
<dbReference type="InterPro" id="IPR014027">
    <property type="entry name" value="UDP-Glc/GDP-Man_DH_C"/>
</dbReference>
<organism evidence="6 7">
    <name type="scientific">Kineosporia mesophila</name>
    <dbReference type="NCBI Taxonomy" id="566012"/>
    <lineage>
        <taxon>Bacteria</taxon>
        <taxon>Bacillati</taxon>
        <taxon>Actinomycetota</taxon>
        <taxon>Actinomycetes</taxon>
        <taxon>Kineosporiales</taxon>
        <taxon>Kineosporiaceae</taxon>
        <taxon>Kineosporia</taxon>
    </lineage>
</organism>
<evidence type="ECO:0000259" key="5">
    <source>
        <dbReference type="SMART" id="SM00984"/>
    </source>
</evidence>
<dbReference type="InterPro" id="IPR008927">
    <property type="entry name" value="6-PGluconate_DH-like_C_sf"/>
</dbReference>
<reference evidence="7" key="1">
    <citation type="journal article" date="2019" name="Int. J. Syst. Evol. Microbiol.">
        <title>The Global Catalogue of Microorganisms (GCM) 10K type strain sequencing project: providing services to taxonomists for standard genome sequencing and annotation.</title>
        <authorList>
            <consortium name="The Broad Institute Genomics Platform"/>
            <consortium name="The Broad Institute Genome Sequencing Center for Infectious Disease"/>
            <person name="Wu L."/>
            <person name="Ma J."/>
        </authorList>
    </citation>
    <scope>NUCLEOTIDE SEQUENCE [LARGE SCALE GENOMIC DNA]</scope>
    <source>
        <strain evidence="7">JCM 16902</strain>
    </source>
</reference>
<dbReference type="InterPro" id="IPR036291">
    <property type="entry name" value="NAD(P)-bd_dom_sf"/>
</dbReference>
<dbReference type="RefSeq" id="WP_231484879.1">
    <property type="nucleotide sequence ID" value="NZ_BAAAZO010000001.1"/>
</dbReference>
<dbReference type="InterPro" id="IPR001732">
    <property type="entry name" value="UDP-Glc/GDP-Man_DH_N"/>
</dbReference>
<dbReference type="InterPro" id="IPR017476">
    <property type="entry name" value="UDP-Glc/GDP-Man"/>
</dbReference>
<evidence type="ECO:0000256" key="2">
    <source>
        <dbReference type="ARBA" id="ARBA00023027"/>
    </source>
</evidence>
<evidence type="ECO:0000313" key="7">
    <source>
        <dbReference type="Proteomes" id="UP001501074"/>
    </source>
</evidence>
<dbReference type="PIRSF" id="PIRSF000124">
    <property type="entry name" value="UDPglc_GDPman_dh"/>
    <property type="match status" value="1"/>
</dbReference>
<name>A0ABP6YXV1_9ACTN</name>
<dbReference type="Pfam" id="PF03721">
    <property type="entry name" value="UDPG_MGDP_dh_N"/>
    <property type="match status" value="1"/>
</dbReference>
<evidence type="ECO:0000256" key="3">
    <source>
        <dbReference type="PIRNR" id="PIRNR000124"/>
    </source>
</evidence>
<dbReference type="Proteomes" id="UP001501074">
    <property type="component" value="Unassembled WGS sequence"/>
</dbReference>
<evidence type="ECO:0000313" key="6">
    <source>
        <dbReference type="EMBL" id="GAA3591372.1"/>
    </source>
</evidence>
<dbReference type="InterPro" id="IPR028359">
    <property type="entry name" value="UDP_ManNAc/GlcNAc_DH"/>
</dbReference>
<keyword evidence="2" id="KW-0520">NAD</keyword>
<dbReference type="PIRSF" id="PIRSF500136">
    <property type="entry name" value="UDP_ManNAc_DH"/>
    <property type="match status" value="1"/>
</dbReference>
<dbReference type="Gene3D" id="3.40.50.720">
    <property type="entry name" value="NAD(P)-binding Rossmann-like Domain"/>
    <property type="match status" value="2"/>
</dbReference>
<dbReference type="Pfam" id="PF03720">
    <property type="entry name" value="UDPG_MGDP_dh_C"/>
    <property type="match status" value="1"/>
</dbReference>
<keyword evidence="1" id="KW-0560">Oxidoreductase</keyword>
<feature type="region of interest" description="Disordered" evidence="4">
    <location>
        <begin position="372"/>
        <end position="400"/>
    </location>
</feature>
<dbReference type="SUPFAM" id="SSF52413">
    <property type="entry name" value="UDP-glucose/GDP-mannose dehydrogenase C-terminal domain"/>
    <property type="match status" value="1"/>
</dbReference>
<evidence type="ECO:0000256" key="1">
    <source>
        <dbReference type="ARBA" id="ARBA00023002"/>
    </source>
</evidence>
<dbReference type="SMART" id="SM00984">
    <property type="entry name" value="UDPG_MGDP_dh_C"/>
    <property type="match status" value="1"/>
</dbReference>
<sequence>MSQHLPVRSTGLDLVVVGLGYVGLPLAQEACRSGLQVAGLDLDIQVVDDLNAGRSHVDDLSAAGLAAMREAGFAAHTDASIVAEARTVVICVPTPLAQDGGPDLSMVLAAAASVAAFAQPDTLVVLESTTYPGTTDELLRPMLEESGLRVGHDIFLAFSPERIDPGNAHWHFRNTPKVVGGLTPACTERAAAFYRKIVDEVVTARGAREAEMSKLLENTYRHVNIALVNEMARFCHELGIDLWDVIRCASTKPFGFQAFYPGPGVGGHCIPIDPNYLSYRVQAALGYPFRFVELAQEINNAMPTYVVQRVQDSLNDVAKPLRGSKVLLLGVTYKADISDQRESPALPIAIRLRSAGAEVVFHDPFVTSWELGGHGDTPSGDELGHDFAPDGETIGSGASGGALQRVPELAGALAGADIAVLLQRHSSYDLDEIARLAPLVLDTRGAITDSATVERL</sequence>
<dbReference type="EMBL" id="BAAAZO010000001">
    <property type="protein sequence ID" value="GAA3591372.1"/>
    <property type="molecule type" value="Genomic_DNA"/>
</dbReference>
<gene>
    <name evidence="6" type="ORF">GCM10022223_02390</name>
</gene>
<comment type="caution">
    <text evidence="6">The sequence shown here is derived from an EMBL/GenBank/DDBJ whole genome shotgun (WGS) entry which is preliminary data.</text>
</comment>
<proteinExistence type="inferred from homology"/>
<dbReference type="PANTHER" id="PTHR43491:SF1">
    <property type="entry name" value="UDP-N-ACETYL-D-MANNOSAMINE DEHYDROGENASE"/>
    <property type="match status" value="1"/>
</dbReference>
<dbReference type="Pfam" id="PF00984">
    <property type="entry name" value="UDPG_MGDP_dh"/>
    <property type="match status" value="1"/>
</dbReference>
<dbReference type="SUPFAM" id="SSF48179">
    <property type="entry name" value="6-phosphogluconate dehydrogenase C-terminal domain-like"/>
    <property type="match status" value="1"/>
</dbReference>
<protein>
    <submittedName>
        <fullName evidence="6">Nucleotide sugar dehydrogenase</fullName>
    </submittedName>
</protein>
<dbReference type="InterPro" id="IPR014026">
    <property type="entry name" value="UDP-Glc/GDP-Man_DH_dimer"/>
</dbReference>
<feature type="domain" description="UDP-glucose/GDP-mannose dehydrogenase C-terminal" evidence="5">
    <location>
        <begin position="327"/>
        <end position="449"/>
    </location>
</feature>
<keyword evidence="7" id="KW-1185">Reference proteome</keyword>
<dbReference type="SUPFAM" id="SSF51735">
    <property type="entry name" value="NAD(P)-binding Rossmann-fold domains"/>
    <property type="match status" value="1"/>
</dbReference>
<evidence type="ECO:0000256" key="4">
    <source>
        <dbReference type="SAM" id="MobiDB-lite"/>
    </source>
</evidence>
<dbReference type="NCBIfam" id="TIGR03026">
    <property type="entry name" value="NDP-sugDHase"/>
    <property type="match status" value="1"/>
</dbReference>
<comment type="similarity">
    <text evidence="3">Belongs to the UDP-glucose/GDP-mannose dehydrogenase family.</text>
</comment>
<accession>A0ABP6YXV1</accession>
<dbReference type="PANTHER" id="PTHR43491">
    <property type="entry name" value="UDP-N-ACETYL-D-MANNOSAMINE DEHYDROGENASE"/>
    <property type="match status" value="1"/>
</dbReference>